<feature type="transmembrane region" description="Helical" evidence="1">
    <location>
        <begin position="528"/>
        <end position="548"/>
    </location>
</feature>
<feature type="transmembrane region" description="Helical" evidence="1">
    <location>
        <begin position="443"/>
        <end position="461"/>
    </location>
</feature>
<organism evidence="2 3">
    <name type="scientific">Actinomadura harenae</name>
    <dbReference type="NCBI Taxonomy" id="2483351"/>
    <lineage>
        <taxon>Bacteria</taxon>
        <taxon>Bacillati</taxon>
        <taxon>Actinomycetota</taxon>
        <taxon>Actinomycetes</taxon>
        <taxon>Streptosporangiales</taxon>
        <taxon>Thermomonosporaceae</taxon>
        <taxon>Actinomadura</taxon>
    </lineage>
</organism>
<feature type="transmembrane region" description="Helical" evidence="1">
    <location>
        <begin position="265"/>
        <end position="283"/>
    </location>
</feature>
<feature type="transmembrane region" description="Helical" evidence="1">
    <location>
        <begin position="344"/>
        <end position="364"/>
    </location>
</feature>
<comment type="caution">
    <text evidence="2">The sequence shown here is derived from an EMBL/GenBank/DDBJ whole genome shotgun (WGS) entry which is preliminary data.</text>
</comment>
<keyword evidence="3" id="KW-1185">Reference proteome</keyword>
<dbReference type="Proteomes" id="UP000282674">
    <property type="component" value="Unassembled WGS sequence"/>
</dbReference>
<proteinExistence type="predicted"/>
<feature type="transmembrane region" description="Helical" evidence="1">
    <location>
        <begin position="418"/>
        <end position="437"/>
    </location>
</feature>
<protein>
    <submittedName>
        <fullName evidence="2">Uncharacterized protein</fullName>
    </submittedName>
</protein>
<dbReference type="OrthoDB" id="3264110at2"/>
<accession>A0A3M2LFG1</accession>
<keyword evidence="1" id="KW-1133">Transmembrane helix</keyword>
<feature type="transmembrane region" description="Helical" evidence="1">
    <location>
        <begin position="384"/>
        <end position="406"/>
    </location>
</feature>
<keyword evidence="1" id="KW-0472">Membrane</keyword>
<keyword evidence="1" id="KW-0812">Transmembrane</keyword>
<feature type="transmembrane region" description="Helical" evidence="1">
    <location>
        <begin position="292"/>
        <end position="311"/>
    </location>
</feature>
<feature type="transmembrane region" description="Helical" evidence="1">
    <location>
        <begin position="317"/>
        <end position="337"/>
    </location>
</feature>
<dbReference type="AlphaFoldDB" id="A0A3M2LFG1"/>
<evidence type="ECO:0000313" key="3">
    <source>
        <dbReference type="Proteomes" id="UP000282674"/>
    </source>
</evidence>
<dbReference type="RefSeq" id="WP_147481863.1">
    <property type="nucleotide sequence ID" value="NZ_JBHSKC010000003.1"/>
</dbReference>
<sequence>MVLWPVPASAEAGTGPRPVVVLGVRALSWADITPGGTPNLWRLAGRAGLANVSVRTVRDTTCPADGWLTLSAGQRASVDDCAHPSPFAVLRERNRHGRYRADVGALGSAFHAAGLRTAASGPDAALGAADATGQVDTASTPAALTLVDVENAREADAALRGVPADAAVFVVGISDAPGHAALHPLLTSGDATRYLTSASTRRTGLVTLTDLTPSILAAAGLRPTAAMIGEAWRPAGGRVAPERAVRRLAGDAEAARIGENLRGPFWTATIAIELALLVPLLIAGRRWPRLRAVTRVLALAAMAVPQATYLVDLFPWHTASSLVTGIAVLTAVLGLAASRLPSPVAGAVAVAGTTAAVSALDVLTGSRLQWNSLTGYNGIVAGRFYGLSNLAFAVFATSVLLAVTLAAGPLAERGRRRAAVLAVAGTGLAALAITAWPDAGAKFGGTLAFAPGIAVSALVIAGRRISPAKLGLGCAAGVAAVTALVLADHARPAAAQTHLGRFATRVGDGEAGAIVGRKLDAMLHTVGGSVPLTVAALAVVAVLAGLALRPPRPVAAWLAGHGTLRAGLAGVAATAAVGAVVQDSGFAVPSMALRLTVPLLVALAPRP</sequence>
<gene>
    <name evidence="2" type="ORF">EBO15_39280</name>
</gene>
<evidence type="ECO:0000313" key="2">
    <source>
        <dbReference type="EMBL" id="RMI36202.1"/>
    </source>
</evidence>
<name>A0A3M2LFG1_9ACTN</name>
<reference evidence="2 3" key="1">
    <citation type="submission" date="2018-10" db="EMBL/GenBank/DDBJ databases">
        <title>Isolation from soil.</title>
        <authorList>
            <person name="Hu J."/>
        </authorList>
    </citation>
    <scope>NUCLEOTIDE SEQUENCE [LARGE SCALE GENOMIC DNA]</scope>
    <source>
        <strain evidence="2 3">NEAU-Ht49</strain>
    </source>
</reference>
<evidence type="ECO:0000256" key="1">
    <source>
        <dbReference type="SAM" id="Phobius"/>
    </source>
</evidence>
<dbReference type="EMBL" id="RFFG01000145">
    <property type="protein sequence ID" value="RMI36202.1"/>
    <property type="molecule type" value="Genomic_DNA"/>
</dbReference>
<feature type="transmembrane region" description="Helical" evidence="1">
    <location>
        <begin position="468"/>
        <end position="487"/>
    </location>
</feature>